<evidence type="ECO:0000313" key="3">
    <source>
        <dbReference type="EMBL" id="KAK3210310.1"/>
    </source>
</evidence>
<dbReference type="EMBL" id="WVTA01000005">
    <property type="protein sequence ID" value="KAK3210310.1"/>
    <property type="molecule type" value="Genomic_DNA"/>
</dbReference>
<evidence type="ECO:0000313" key="4">
    <source>
        <dbReference type="Proteomes" id="UP001280581"/>
    </source>
</evidence>
<proteinExistence type="predicted"/>
<evidence type="ECO:0000256" key="2">
    <source>
        <dbReference type="SAM" id="SignalP"/>
    </source>
</evidence>
<evidence type="ECO:0000256" key="1">
    <source>
        <dbReference type="SAM" id="MobiDB-lite"/>
    </source>
</evidence>
<feature type="compositionally biased region" description="Polar residues" evidence="1">
    <location>
        <begin position="46"/>
        <end position="60"/>
    </location>
</feature>
<protein>
    <submittedName>
        <fullName evidence="3">Uncharacterized protein</fullName>
    </submittedName>
</protein>
<keyword evidence="2" id="KW-0732">Signal</keyword>
<feature type="signal peptide" evidence="2">
    <location>
        <begin position="1"/>
        <end position="16"/>
    </location>
</feature>
<comment type="caution">
    <text evidence="3">The sequence shown here is derived from an EMBL/GenBank/DDBJ whole genome shotgun (WGS) entry which is preliminary data.</text>
</comment>
<dbReference type="Proteomes" id="UP001280581">
    <property type="component" value="Unassembled WGS sequence"/>
</dbReference>
<keyword evidence="4" id="KW-1185">Reference proteome</keyword>
<feature type="region of interest" description="Disordered" evidence="1">
    <location>
        <begin position="46"/>
        <end position="79"/>
    </location>
</feature>
<organism evidence="3 4">
    <name type="scientific">Pseudopithomyces chartarum</name>
    <dbReference type="NCBI Taxonomy" id="1892770"/>
    <lineage>
        <taxon>Eukaryota</taxon>
        <taxon>Fungi</taxon>
        <taxon>Dikarya</taxon>
        <taxon>Ascomycota</taxon>
        <taxon>Pezizomycotina</taxon>
        <taxon>Dothideomycetes</taxon>
        <taxon>Pleosporomycetidae</taxon>
        <taxon>Pleosporales</taxon>
        <taxon>Massarineae</taxon>
        <taxon>Didymosphaeriaceae</taxon>
        <taxon>Pseudopithomyces</taxon>
    </lineage>
</organism>
<dbReference type="AlphaFoldDB" id="A0AAN6M1X2"/>
<name>A0AAN6M1X2_9PLEO</name>
<reference evidence="3 4" key="1">
    <citation type="submission" date="2021-02" db="EMBL/GenBank/DDBJ databases">
        <title>Genome assembly of Pseudopithomyces chartarum.</title>
        <authorList>
            <person name="Jauregui R."/>
            <person name="Singh J."/>
            <person name="Voisey C."/>
        </authorList>
    </citation>
    <scope>NUCLEOTIDE SEQUENCE [LARGE SCALE GENOMIC DNA]</scope>
    <source>
        <strain evidence="3 4">AGR01</strain>
    </source>
</reference>
<feature type="chain" id="PRO_5043034086" evidence="2">
    <location>
        <begin position="17"/>
        <end position="79"/>
    </location>
</feature>
<gene>
    <name evidence="3" type="ORF">GRF29_44g2321362</name>
</gene>
<accession>A0AAN6M1X2</accession>
<sequence length="79" mass="8235">MKSFALTLSLVSAAVAVPLEERAPKWSGWKGVKNLFVFGDSYTQTGFDPKSTQPSTTNPFGNPHGPAGLPPTDPTGSGS</sequence>